<dbReference type="SMART" id="SM00147">
    <property type="entry name" value="RasGEF"/>
    <property type="match status" value="1"/>
</dbReference>
<feature type="compositionally biased region" description="Polar residues" evidence="3">
    <location>
        <begin position="26"/>
        <end position="35"/>
    </location>
</feature>
<organism evidence="6 7">
    <name type="scientific">Emericellopsis atlantica</name>
    <dbReference type="NCBI Taxonomy" id="2614577"/>
    <lineage>
        <taxon>Eukaryota</taxon>
        <taxon>Fungi</taxon>
        <taxon>Dikarya</taxon>
        <taxon>Ascomycota</taxon>
        <taxon>Pezizomycotina</taxon>
        <taxon>Sordariomycetes</taxon>
        <taxon>Hypocreomycetidae</taxon>
        <taxon>Hypocreales</taxon>
        <taxon>Bionectriaceae</taxon>
        <taxon>Emericellopsis</taxon>
    </lineage>
</organism>
<sequence>MVVTPSRVKDMDVDEQLRPNLPPGSSWVSVPTTRTSPRRNPISPKRSTKELRAQRLSPKSPADGAAGRDQAQVKTSKSLRGAASARPLLPLSERRSQEDKTLHKAKRDAEVDNWEIAPDGSSAGRSGRHFAVANVGNNGRIFLKPTVRPAHERYPQPKFTFPVTPPGTAGLDTFSHDRSVLEVDSDLHQSQWTPTPRQSPAIDGPLDVPLSKPDTRPIRHRRALSDSTIHEVTPNESDAGAFRIVISKPGDPSRPKTTEDPNGKVLPHLEIAIPSWQIGTPRFTATGTPLLRGSSYAPSFAQSGPQSEEPQSARASVFDRSYSDINFPLPPLGPRRPSTLQIPQAQFSRQTPRRSPGVVPSKASTNPLRATFMSARTIIDAPMYDELTFKPACDDRTIVRYSPTSGAVTAATPPRLVAEITSPSFLDYELISDFFLTYRAFLEPDALVRMLVARLRWAAARNDGTGMIVHVRAFVALRHWILNYFMDDFVVDYDLRREFCELLNELVHDLLQQAPTYQVQLKTLDELKKCWRRVCSHYWDGPEFNDGAAIEAPILPGGVAGHRDSSLDPTFWEQRHTAPPQSTRLMPVSENAASNFLPELSRPGHIGDSIVIARRPTTPENAQSTMHDRDFGPWSPQSLASLDIISCSFPNKFTRGLQPHVNHGLGAHPVSTSSAYNHSGPVATTPRALVGKRVRPNQQHHQRSNSLPESSADNEPPNFSYKDHDFTMATPHAGSLVRGDMMPPGKAFVEVARWDSGRHTTIFEHEDFDERLLMPDVQADAMSSRGMKRLLGSVRRALSTRAPGTGVSPDHLPIRAATASATNRLPGTAIVPQKPISRDGARPPVRIDLLGAEVAQDFKRAVREDAAAEAENHDHRMEPTLEEEEEEEEDKPIYLGYSPGDLETGPPHNPQQQPTHQLPRESVLSGGSQSILIVDDTVSAAGRSDNYTTIPPSDRSIEVFGDTLIPKMSNITPPITPPARQGDLARRSSHVVNHNVRTAMAPDVPVPAVPDPESMKDPSSPGSDEGYHQPPSTVRARSQRLPPLSGGMSKIYRRNQLSKTHQSLNSILHHRNGSLSSDIIPPSHIQSFDATSFTRYSVDEEEPDIPVPKPLRMLRRRPGGDLRAATNVDDLDKRMLRRSRSLGSITALSESFSGSIGNQNRPRSAERMGSIKSSEYPIRSQVFSVGQLADKPKKRQVSLCSTRSSKPPMRPSFEAEAKKLAEIPDDEDDGGVESALAKLEGKFEKRLTPPKLSMDLSGGDDDALSETSSVDFSETWTDIHRQASTAEEEQSGTPPPALRPRIRRLDLPAAAAEVNRQSFLSDATRESYLSVPLLDRGLTDDDGQSERTTRNWTDRSVLQDEDDASPLAIVASPDGSHLSFEFIQQTEAAIESKAALSAPARNSTGDETFLDSDLSSEISEEDTPKKQPGLHYAASPTRGFPAHPLGDSDISSPSNTGDGRTEESPHDNGSRASAQRDLTLKPLPPTPDATPGIALGPRSPFDQIGTDHPPFDASGQEADACRKYSVHLPFILAFDSETLAQQFTLIEKDALNEIDWKELVDMDWKNAANDNPSSWVEFLRNTDAQGVQVVIARFNLMVKWAVSEIVLTQHIEERARFLIKYIHIAAHCRRYRNFATLAQLTIALSSNEVSRLARTWELVPPLDLQTLKDLEALVTPTRNFFDLRAEMESGPNIGCIPFVVIYTRDLIYNAQRPSEIASSPTTPPLVNFERCRISAGVVKTLLRLLEASTYYDFHPIEGVTERCLWIGALTEEEIRRHSGNLE</sequence>
<feature type="region of interest" description="Disordered" evidence="3">
    <location>
        <begin position="1"/>
        <end position="107"/>
    </location>
</feature>
<evidence type="ECO:0000259" key="4">
    <source>
        <dbReference type="PROSITE" id="PS50009"/>
    </source>
</evidence>
<feature type="region of interest" description="Disordered" evidence="3">
    <location>
        <begin position="664"/>
        <end position="722"/>
    </location>
</feature>
<evidence type="ECO:0000313" key="7">
    <source>
        <dbReference type="Proteomes" id="UP000887229"/>
    </source>
</evidence>
<dbReference type="InterPro" id="IPR001895">
    <property type="entry name" value="RASGEF_cat_dom"/>
</dbReference>
<feature type="region of interest" description="Disordered" evidence="3">
    <location>
        <begin position="968"/>
        <end position="987"/>
    </location>
</feature>
<dbReference type="Pfam" id="PF00618">
    <property type="entry name" value="RasGEF_N"/>
    <property type="match status" value="1"/>
</dbReference>
<protein>
    <submittedName>
        <fullName evidence="6">RasGEF domain-containing protein</fullName>
    </submittedName>
</protein>
<feature type="region of interest" description="Disordered" evidence="3">
    <location>
        <begin position="1249"/>
        <end position="1270"/>
    </location>
</feature>
<feature type="compositionally biased region" description="Polar residues" evidence="3">
    <location>
        <begin position="1449"/>
        <end position="1458"/>
    </location>
</feature>
<dbReference type="EMBL" id="MU251245">
    <property type="protein sequence ID" value="KAG9257702.1"/>
    <property type="molecule type" value="Genomic_DNA"/>
</dbReference>
<dbReference type="PROSITE" id="PS50212">
    <property type="entry name" value="RASGEF_NTER"/>
    <property type="match status" value="1"/>
</dbReference>
<dbReference type="PROSITE" id="PS50009">
    <property type="entry name" value="RASGEF_CAT"/>
    <property type="match status" value="1"/>
</dbReference>
<dbReference type="PANTHER" id="PTHR23113:SF363">
    <property type="entry name" value="PROTEIN SON OF SEVENLESS"/>
    <property type="match status" value="1"/>
</dbReference>
<dbReference type="Proteomes" id="UP000887229">
    <property type="component" value="Unassembled WGS sequence"/>
</dbReference>
<feature type="region of interest" description="Disordered" evidence="3">
    <location>
        <begin position="186"/>
        <end position="215"/>
    </location>
</feature>
<dbReference type="GO" id="GO:0005886">
    <property type="term" value="C:plasma membrane"/>
    <property type="evidence" value="ECO:0007669"/>
    <property type="project" value="TreeGrafter"/>
</dbReference>
<feature type="region of interest" description="Disordered" evidence="3">
    <location>
        <begin position="995"/>
        <end position="1048"/>
    </location>
</feature>
<feature type="region of interest" description="Disordered" evidence="3">
    <location>
        <begin position="1193"/>
        <end position="1212"/>
    </location>
</feature>
<feature type="compositionally biased region" description="Polar residues" evidence="3">
    <location>
        <begin position="188"/>
        <end position="198"/>
    </location>
</feature>
<feature type="compositionally biased region" description="Polar residues" evidence="3">
    <location>
        <begin position="296"/>
        <end position="314"/>
    </location>
</feature>
<feature type="compositionally biased region" description="Basic and acidic residues" evidence="3">
    <location>
        <begin position="1344"/>
        <end position="1353"/>
    </location>
</feature>
<feature type="compositionally biased region" description="Basic residues" evidence="3">
    <location>
        <begin position="690"/>
        <end position="703"/>
    </location>
</feature>
<dbReference type="GO" id="GO:0005085">
    <property type="term" value="F:guanyl-nucleotide exchange factor activity"/>
    <property type="evidence" value="ECO:0007669"/>
    <property type="project" value="UniProtKB-KW"/>
</dbReference>
<proteinExistence type="predicted"/>
<feature type="compositionally biased region" description="Basic and acidic residues" evidence="3">
    <location>
        <begin position="92"/>
        <end position="107"/>
    </location>
</feature>
<feature type="region of interest" description="Disordered" evidence="3">
    <location>
        <begin position="1335"/>
        <end position="1355"/>
    </location>
</feature>
<evidence type="ECO:0000256" key="1">
    <source>
        <dbReference type="ARBA" id="ARBA00022658"/>
    </source>
</evidence>
<feature type="compositionally biased region" description="Acidic residues" evidence="3">
    <location>
        <begin position="880"/>
        <end position="890"/>
    </location>
</feature>
<gene>
    <name evidence="6" type="ORF">F5Z01DRAFT_410964</name>
</gene>
<feature type="region of interest" description="Disordered" evidence="3">
    <location>
        <begin position="864"/>
        <end position="925"/>
    </location>
</feature>
<dbReference type="Pfam" id="PF00617">
    <property type="entry name" value="RasGEF"/>
    <property type="match status" value="1"/>
</dbReference>
<feature type="domain" description="Ras-GEF" evidence="4">
    <location>
        <begin position="1535"/>
        <end position="1779"/>
    </location>
</feature>
<dbReference type="InterPro" id="IPR008937">
    <property type="entry name" value="Ras-like_GEF"/>
</dbReference>
<dbReference type="OrthoDB" id="10254377at2759"/>
<feature type="region of interest" description="Disordered" evidence="3">
    <location>
        <begin position="1153"/>
        <end position="1172"/>
    </location>
</feature>
<comment type="caution">
    <text evidence="6">The sequence shown here is derived from an EMBL/GenBank/DDBJ whole genome shotgun (WGS) entry which is preliminary data.</text>
</comment>
<keyword evidence="7" id="KW-1185">Reference proteome</keyword>
<evidence type="ECO:0000256" key="3">
    <source>
        <dbReference type="SAM" id="MobiDB-lite"/>
    </source>
</evidence>
<dbReference type="CDD" id="cd06224">
    <property type="entry name" value="REM"/>
    <property type="match status" value="1"/>
</dbReference>
<feature type="compositionally biased region" description="Polar residues" evidence="3">
    <location>
        <begin position="704"/>
        <end position="713"/>
    </location>
</feature>
<dbReference type="PANTHER" id="PTHR23113">
    <property type="entry name" value="GUANINE NUCLEOTIDE EXCHANGE FACTOR"/>
    <property type="match status" value="1"/>
</dbReference>
<feature type="compositionally biased region" description="Basic and acidic residues" evidence="3">
    <location>
        <begin position="1459"/>
        <end position="1469"/>
    </location>
</feature>
<feature type="domain" description="N-terminal Ras-GEF" evidence="5">
    <location>
        <begin position="404"/>
        <end position="528"/>
    </location>
</feature>
<dbReference type="InterPro" id="IPR000651">
    <property type="entry name" value="Ras-like_Gua-exchang_fac_N"/>
</dbReference>
<dbReference type="GO" id="GO:0007265">
    <property type="term" value="P:Ras protein signal transduction"/>
    <property type="evidence" value="ECO:0007669"/>
    <property type="project" value="TreeGrafter"/>
</dbReference>
<feature type="compositionally biased region" description="Basic and acidic residues" evidence="3">
    <location>
        <begin position="864"/>
        <end position="879"/>
    </location>
</feature>
<name>A0A9P7ZTX2_9HYPO</name>
<feature type="compositionally biased region" description="Polar residues" evidence="3">
    <location>
        <begin position="1153"/>
        <end position="1162"/>
    </location>
</feature>
<dbReference type="InterPro" id="IPR023578">
    <property type="entry name" value="Ras_GEF_dom_sf"/>
</dbReference>
<dbReference type="RefSeq" id="XP_046121626.1">
    <property type="nucleotide sequence ID" value="XM_046259554.1"/>
</dbReference>
<evidence type="ECO:0000256" key="2">
    <source>
        <dbReference type="PROSITE-ProRule" id="PRU00168"/>
    </source>
</evidence>
<dbReference type="Gene3D" id="1.10.840.10">
    <property type="entry name" value="Ras guanine-nucleotide exchange factors catalytic domain"/>
    <property type="match status" value="1"/>
</dbReference>
<feature type="region of interest" description="Disordered" evidence="3">
    <location>
        <begin position="1394"/>
        <end position="1516"/>
    </location>
</feature>
<evidence type="ECO:0000259" key="5">
    <source>
        <dbReference type="PROSITE" id="PS50212"/>
    </source>
</evidence>
<accession>A0A9P7ZTX2</accession>
<dbReference type="SMART" id="SM00229">
    <property type="entry name" value="RasGEFN"/>
    <property type="match status" value="1"/>
</dbReference>
<reference evidence="6" key="1">
    <citation type="journal article" date="2021" name="IMA Fungus">
        <title>Genomic characterization of three marine fungi, including Emericellopsis atlantica sp. nov. with signatures of a generalist lifestyle and marine biomass degradation.</title>
        <authorList>
            <person name="Hagestad O.C."/>
            <person name="Hou L."/>
            <person name="Andersen J.H."/>
            <person name="Hansen E.H."/>
            <person name="Altermark B."/>
            <person name="Li C."/>
            <person name="Kuhnert E."/>
            <person name="Cox R.J."/>
            <person name="Crous P.W."/>
            <person name="Spatafora J.W."/>
            <person name="Lail K."/>
            <person name="Amirebrahimi M."/>
            <person name="Lipzen A."/>
            <person name="Pangilinan J."/>
            <person name="Andreopoulos W."/>
            <person name="Hayes R.D."/>
            <person name="Ng V."/>
            <person name="Grigoriev I.V."/>
            <person name="Jackson S.A."/>
            <person name="Sutton T.D.S."/>
            <person name="Dobson A.D.W."/>
            <person name="Rama T."/>
        </authorList>
    </citation>
    <scope>NUCLEOTIDE SEQUENCE</scope>
    <source>
        <strain evidence="6">TS7</strain>
    </source>
</reference>
<dbReference type="SUPFAM" id="SSF48366">
    <property type="entry name" value="Ras GEF"/>
    <property type="match status" value="1"/>
</dbReference>
<feature type="region of interest" description="Disordered" evidence="3">
    <location>
        <begin position="296"/>
        <end position="316"/>
    </location>
</feature>
<feature type="region of interest" description="Disordered" evidence="3">
    <location>
        <begin position="344"/>
        <end position="363"/>
    </location>
</feature>
<feature type="region of interest" description="Disordered" evidence="3">
    <location>
        <begin position="1096"/>
        <end position="1118"/>
    </location>
</feature>
<evidence type="ECO:0000313" key="6">
    <source>
        <dbReference type="EMBL" id="KAG9257702.1"/>
    </source>
</evidence>
<dbReference type="GeneID" id="70290457"/>
<keyword evidence="1 2" id="KW-0344">Guanine-nucleotide releasing factor</keyword>
<dbReference type="Gene3D" id="1.20.870.10">
    <property type="entry name" value="Son of sevenless (SoS) protein Chain: S domain 1"/>
    <property type="match status" value="1"/>
</dbReference>
<dbReference type="InterPro" id="IPR036964">
    <property type="entry name" value="RASGEF_cat_dom_sf"/>
</dbReference>
<feature type="compositionally biased region" description="Basic and acidic residues" evidence="3">
    <location>
        <begin position="7"/>
        <end position="17"/>
    </location>
</feature>